<dbReference type="Proteomes" id="UP000254876">
    <property type="component" value="Unassembled WGS sequence"/>
</dbReference>
<accession>A0A7Z7LU57</accession>
<dbReference type="AlphaFoldDB" id="A0A7Z7LU57"/>
<organism evidence="1 2">
    <name type="scientific">Elizabethkingia anophelis</name>
    <dbReference type="NCBI Taxonomy" id="1117645"/>
    <lineage>
        <taxon>Bacteria</taxon>
        <taxon>Pseudomonadati</taxon>
        <taxon>Bacteroidota</taxon>
        <taxon>Flavobacteriia</taxon>
        <taxon>Flavobacteriales</taxon>
        <taxon>Weeksellaceae</taxon>
        <taxon>Elizabethkingia</taxon>
    </lineage>
</organism>
<dbReference type="EMBL" id="UFYD01000001">
    <property type="protein sequence ID" value="STC98262.1"/>
    <property type="molecule type" value="Genomic_DNA"/>
</dbReference>
<reference evidence="1 2" key="1">
    <citation type="submission" date="2018-06" db="EMBL/GenBank/DDBJ databases">
        <authorList>
            <consortium name="Pathogen Informatics"/>
            <person name="Doyle S."/>
        </authorList>
    </citation>
    <scope>NUCLEOTIDE SEQUENCE [LARGE SCALE GENOMIC DNA]</scope>
    <source>
        <strain evidence="1 2">NCTC10588</strain>
    </source>
</reference>
<evidence type="ECO:0000313" key="1">
    <source>
        <dbReference type="EMBL" id="STC98262.1"/>
    </source>
</evidence>
<sequence>MELDKIEISLDYADTSKVELDNMSIKALESFLSVVNSLKNIAETISTDVTFTIKKGSAYTAVNGRVNDIRCIYEKIEEAIIGESEDETITSNLRNIQKEIQKDVFKYQFKYSNVNLNNKIKSAKKIVKKRSKGGYKSELAILSGNFNSIGGNDPNYHFDYGTGIKTTIECTLSEAIELKDYLYQTISCLVQKRISIDADDNIKYYHCSILKNEQISPFKNFIKNLNKTSDIFERLDLMYDFTDNSLCRVEDLAVLLKSYKYFFNDINEYKTLLILTKNLKEDPLIKSYRVKLLNEFDSLMNMQ</sequence>
<comment type="caution">
    <text evidence="1">The sequence shown here is derived from an EMBL/GenBank/DDBJ whole genome shotgun (WGS) entry which is preliminary data.</text>
</comment>
<dbReference type="RefSeq" id="WP_115172414.1">
    <property type="nucleotide sequence ID" value="NZ_JACLEQ010000006.1"/>
</dbReference>
<name>A0A7Z7LU57_9FLAO</name>
<proteinExistence type="predicted"/>
<protein>
    <submittedName>
        <fullName evidence="1">Uncharacterized protein</fullName>
    </submittedName>
</protein>
<gene>
    <name evidence="1" type="ORF">NCTC10588_01051</name>
</gene>
<evidence type="ECO:0000313" key="2">
    <source>
        <dbReference type="Proteomes" id="UP000254876"/>
    </source>
</evidence>